<dbReference type="EMBL" id="CP053021">
    <property type="protein sequence ID" value="QJR03494.1"/>
    <property type="molecule type" value="Genomic_DNA"/>
</dbReference>
<dbReference type="Proteomes" id="UP000502611">
    <property type="component" value="Chromosome"/>
</dbReference>
<dbReference type="AlphaFoldDB" id="A0A6M4GA92"/>
<keyword evidence="1" id="KW-0472">Membrane</keyword>
<accession>A0A6M4GA92</accession>
<reference evidence="2 3" key="1">
    <citation type="submission" date="2020-04" db="EMBL/GenBank/DDBJ databases">
        <title>The Whole Genome Analysis of High salt-tolerant Sphingobium yanoikuyae YC-XJ2 with Aryl organophosphorus flame retardants (aryl-OPFRs)-degrading capacity and characteristics of Related phosphotriesterase.</title>
        <authorList>
            <person name="Li X."/>
        </authorList>
    </citation>
    <scope>NUCLEOTIDE SEQUENCE [LARGE SCALE GENOMIC DNA]</scope>
    <source>
        <strain evidence="2 3">YC-XJ2</strain>
    </source>
</reference>
<evidence type="ECO:0000313" key="2">
    <source>
        <dbReference type="EMBL" id="QJR03494.1"/>
    </source>
</evidence>
<feature type="transmembrane region" description="Helical" evidence="1">
    <location>
        <begin position="35"/>
        <end position="59"/>
    </location>
</feature>
<name>A0A6M4GA92_SPHYA</name>
<protein>
    <submittedName>
        <fullName evidence="2">Uncharacterized protein</fullName>
    </submittedName>
</protein>
<sequence>MIHLRDAFIFSALGNLLMLCGTGCASLAYGSWVPMQVGLTITSTTFLTAAAAVLPLVWLNLKAAIGEGK</sequence>
<evidence type="ECO:0000313" key="3">
    <source>
        <dbReference type="Proteomes" id="UP000502611"/>
    </source>
</evidence>
<proteinExistence type="predicted"/>
<keyword evidence="1" id="KW-0812">Transmembrane</keyword>
<feature type="transmembrane region" description="Helical" evidence="1">
    <location>
        <begin position="7"/>
        <end position="29"/>
    </location>
</feature>
<keyword evidence="1" id="KW-1133">Transmembrane helix</keyword>
<dbReference type="RefSeq" id="WP_169861621.1">
    <property type="nucleotide sequence ID" value="NZ_CP053021.1"/>
</dbReference>
<organism evidence="2 3">
    <name type="scientific">Sphingobium yanoikuyae</name>
    <name type="common">Sphingomonas yanoikuyae</name>
    <dbReference type="NCBI Taxonomy" id="13690"/>
    <lineage>
        <taxon>Bacteria</taxon>
        <taxon>Pseudomonadati</taxon>
        <taxon>Pseudomonadota</taxon>
        <taxon>Alphaproteobacteria</taxon>
        <taxon>Sphingomonadales</taxon>
        <taxon>Sphingomonadaceae</taxon>
        <taxon>Sphingobium</taxon>
    </lineage>
</organism>
<evidence type="ECO:0000256" key="1">
    <source>
        <dbReference type="SAM" id="Phobius"/>
    </source>
</evidence>
<gene>
    <name evidence="2" type="ORF">HH800_15695</name>
</gene>